<evidence type="ECO:0000259" key="13">
    <source>
        <dbReference type="PROSITE" id="PS50887"/>
    </source>
</evidence>
<organism evidence="14 15">
    <name type="scientific">Botrimarina hoheduenensis</name>
    <dbReference type="NCBI Taxonomy" id="2528000"/>
    <lineage>
        <taxon>Bacteria</taxon>
        <taxon>Pseudomonadati</taxon>
        <taxon>Planctomycetota</taxon>
        <taxon>Planctomycetia</taxon>
        <taxon>Pirellulales</taxon>
        <taxon>Lacipirellulaceae</taxon>
        <taxon>Botrimarina</taxon>
    </lineage>
</organism>
<evidence type="ECO:0000256" key="5">
    <source>
        <dbReference type="ARBA" id="ARBA00022722"/>
    </source>
</evidence>
<protein>
    <recommendedName>
        <fullName evidence="3">CRISPR system single-strand-specific deoxyribonuclease Cas10/Csm1 (subtype III-A)</fullName>
    </recommendedName>
    <alternativeName>
        <fullName evidence="12">Cyclic oligoadenylate synthase</fullName>
    </alternativeName>
</protein>
<dbReference type="GO" id="GO:0004527">
    <property type="term" value="F:exonuclease activity"/>
    <property type="evidence" value="ECO:0007669"/>
    <property type="project" value="UniProtKB-KW"/>
</dbReference>
<keyword evidence="11" id="KW-0051">Antiviral defense</keyword>
<dbReference type="Pfam" id="PF22335">
    <property type="entry name" value="Cas10-Cmr2_palm2"/>
    <property type="match status" value="1"/>
</dbReference>
<proteinExistence type="inferred from homology"/>
<keyword evidence="4" id="KW-0808">Transferase</keyword>
<dbReference type="Pfam" id="PF18211">
    <property type="entry name" value="Csm1_B"/>
    <property type="match status" value="1"/>
</dbReference>
<keyword evidence="5" id="KW-0540">Nuclease</keyword>
<dbReference type="SUPFAM" id="SSF109604">
    <property type="entry name" value="HD-domain/PDEase-like"/>
    <property type="match status" value="1"/>
</dbReference>
<evidence type="ECO:0000256" key="1">
    <source>
        <dbReference type="ARBA" id="ARBA00001968"/>
    </source>
</evidence>
<keyword evidence="6" id="KW-0547">Nucleotide-binding</keyword>
<feature type="domain" description="GGDEF" evidence="13">
    <location>
        <begin position="567"/>
        <end position="704"/>
    </location>
</feature>
<dbReference type="Proteomes" id="UP000318995">
    <property type="component" value="Unassembled WGS sequence"/>
</dbReference>
<reference evidence="14 15" key="1">
    <citation type="submission" date="2019-02" db="EMBL/GenBank/DDBJ databases">
        <title>Deep-cultivation of Planctomycetes and their phenomic and genomic characterization uncovers novel biology.</title>
        <authorList>
            <person name="Wiegand S."/>
            <person name="Jogler M."/>
            <person name="Boedeker C."/>
            <person name="Pinto D."/>
            <person name="Vollmers J."/>
            <person name="Rivas-Marin E."/>
            <person name="Kohn T."/>
            <person name="Peeters S.H."/>
            <person name="Heuer A."/>
            <person name="Rast P."/>
            <person name="Oberbeckmann S."/>
            <person name="Bunk B."/>
            <person name="Jeske O."/>
            <person name="Meyerdierks A."/>
            <person name="Storesund J.E."/>
            <person name="Kallscheuer N."/>
            <person name="Luecker S."/>
            <person name="Lage O.M."/>
            <person name="Pohl T."/>
            <person name="Merkel B.J."/>
            <person name="Hornburger P."/>
            <person name="Mueller R.-W."/>
            <person name="Bruemmer F."/>
            <person name="Labrenz M."/>
            <person name="Spormann A.M."/>
            <person name="Op Den Camp H."/>
            <person name="Overmann J."/>
            <person name="Amann R."/>
            <person name="Jetten M.S.M."/>
            <person name="Mascher T."/>
            <person name="Medema M.H."/>
            <person name="Devos D.P."/>
            <person name="Kaster A.-K."/>
            <person name="Ovreas L."/>
            <person name="Rohde M."/>
            <person name="Galperin M.Y."/>
            <person name="Jogler C."/>
        </authorList>
    </citation>
    <scope>NUCLEOTIDE SEQUENCE [LARGE SCALE GENOMIC DNA]</scope>
    <source>
        <strain evidence="14 15">Pla111</strain>
    </source>
</reference>
<evidence type="ECO:0000256" key="8">
    <source>
        <dbReference type="ARBA" id="ARBA00022801"/>
    </source>
</evidence>
<evidence type="ECO:0000256" key="12">
    <source>
        <dbReference type="ARBA" id="ARBA00032922"/>
    </source>
</evidence>
<name>A0A5C5VQJ7_9BACT</name>
<dbReference type="Gene3D" id="3.30.70.270">
    <property type="match status" value="1"/>
</dbReference>
<keyword evidence="15" id="KW-1185">Reference proteome</keyword>
<dbReference type="PANTHER" id="PTHR36528:SF1">
    <property type="entry name" value="CRISPR SYSTEM SINGLE-STRAND-SPECIFIC DEOXYRIBONUCLEASE CAS10_CSM1 (SUBTYPE III-A)"/>
    <property type="match status" value="1"/>
</dbReference>
<dbReference type="InterPro" id="IPR006674">
    <property type="entry name" value="HD_domain"/>
</dbReference>
<evidence type="ECO:0000256" key="11">
    <source>
        <dbReference type="ARBA" id="ARBA00023118"/>
    </source>
</evidence>
<dbReference type="GO" id="GO:0004519">
    <property type="term" value="F:endonuclease activity"/>
    <property type="evidence" value="ECO:0007669"/>
    <property type="project" value="UniProtKB-KW"/>
</dbReference>
<evidence type="ECO:0000256" key="4">
    <source>
        <dbReference type="ARBA" id="ARBA00022679"/>
    </source>
</evidence>
<evidence type="ECO:0000256" key="3">
    <source>
        <dbReference type="ARBA" id="ARBA00014333"/>
    </source>
</evidence>
<evidence type="ECO:0000313" key="14">
    <source>
        <dbReference type="EMBL" id="TWT40215.1"/>
    </source>
</evidence>
<dbReference type="InterPro" id="IPR041062">
    <property type="entry name" value="Csm1_B"/>
</dbReference>
<dbReference type="RefSeq" id="WP_197525106.1">
    <property type="nucleotide sequence ID" value="NZ_SJPH01000012.1"/>
</dbReference>
<keyword evidence="9" id="KW-0269">Exonuclease</keyword>
<keyword evidence="8" id="KW-0378">Hydrolase</keyword>
<keyword evidence="10" id="KW-0067">ATP-binding</keyword>
<dbReference type="PANTHER" id="PTHR36528">
    <property type="entry name" value="CRISPR SYSTEM SINGLE-STRAND-SPECIFIC DEOXYRIBONUCLEASE CAS10/CSM1 (SUBTYPE III-A)"/>
    <property type="match status" value="1"/>
</dbReference>
<dbReference type="GO" id="GO:0005524">
    <property type="term" value="F:ATP binding"/>
    <property type="evidence" value="ECO:0007669"/>
    <property type="project" value="UniProtKB-KW"/>
</dbReference>
<dbReference type="InterPro" id="IPR043128">
    <property type="entry name" value="Rev_trsase/Diguanyl_cyclase"/>
</dbReference>
<evidence type="ECO:0000256" key="2">
    <source>
        <dbReference type="ARBA" id="ARBA00005700"/>
    </source>
</evidence>
<evidence type="ECO:0000256" key="7">
    <source>
        <dbReference type="ARBA" id="ARBA00022759"/>
    </source>
</evidence>
<dbReference type="Gene3D" id="1.10.3210.10">
    <property type="entry name" value="Hypothetical protein af1432"/>
    <property type="match status" value="1"/>
</dbReference>
<comment type="similarity">
    <text evidence="2">Belongs to the CRISPR-associated Cas10/Csm1 family.</text>
</comment>
<accession>A0A5C5VQJ7</accession>
<evidence type="ECO:0000256" key="9">
    <source>
        <dbReference type="ARBA" id="ARBA00022839"/>
    </source>
</evidence>
<dbReference type="GO" id="GO:0016740">
    <property type="term" value="F:transferase activity"/>
    <property type="evidence" value="ECO:0007669"/>
    <property type="project" value="UniProtKB-KW"/>
</dbReference>
<comment type="caution">
    <text evidence="14">The sequence shown here is derived from an EMBL/GenBank/DDBJ whole genome shotgun (WGS) entry which is preliminary data.</text>
</comment>
<dbReference type="PROSITE" id="PS50887">
    <property type="entry name" value="GGDEF"/>
    <property type="match status" value="1"/>
</dbReference>
<dbReference type="NCBIfam" id="TIGR02578">
    <property type="entry name" value="cas_TM1811_Csm1"/>
    <property type="match status" value="1"/>
</dbReference>
<dbReference type="InterPro" id="IPR013408">
    <property type="entry name" value="Cas10/Csm1"/>
</dbReference>
<comment type="cofactor">
    <cofactor evidence="1">
        <name>a divalent metal cation</name>
        <dbReference type="ChEBI" id="CHEBI:60240"/>
    </cofactor>
</comment>
<dbReference type="AlphaFoldDB" id="A0A5C5VQJ7"/>
<dbReference type="EMBL" id="SJPH01000012">
    <property type="protein sequence ID" value="TWT40215.1"/>
    <property type="molecule type" value="Genomic_DNA"/>
</dbReference>
<evidence type="ECO:0000256" key="10">
    <source>
        <dbReference type="ARBA" id="ARBA00022840"/>
    </source>
</evidence>
<dbReference type="InterPro" id="IPR054767">
    <property type="entry name" value="Cas10-Cmr2_palm2"/>
</dbReference>
<evidence type="ECO:0000313" key="15">
    <source>
        <dbReference type="Proteomes" id="UP000318995"/>
    </source>
</evidence>
<dbReference type="GO" id="GO:0051607">
    <property type="term" value="P:defense response to virus"/>
    <property type="evidence" value="ECO:0007669"/>
    <property type="project" value="UniProtKB-KW"/>
</dbReference>
<sequence>MKLSAPPKAESHKKAHWVAIAGLLHDIGKLSAAAKMPIPQSYREANEALVCPLLPDGRSHSHAHALHTAWLLDETEFFVEGLSQAELVKLAANHHKPDGDSLDQNIVTRADRLASGHDRNEVASEDRDIGEGLYAPLGLLRWPSDTAVTSDGVSQGLSAVSLERWEEYLPVASRDAASYRVGCDKLTKDLMQDLRELRLEAAESCDRRVDQLLLVLQRRMHAVPASRARNNEPDVTLFDHSRLVGAFAACLAVLHEGEAKDPHQLKGRYRLVEIAVGGIQRFISGSSAPQLDEDDEASSAASSKGLAKRLRARSFFVGLISWLAARRVLSACGLPATNLIHDVGGRALLLLPSSPLIMSRLDQAIAYIRDWFWLELGNSLRLDIAVSEELSDDAFSRKQMPATLRALDDRLAAARYANPYSARISHGDWQETGYVSDREGLPTDRKAFLDRLRDLGGRLPKARSFWLIDSPAGEAASSAEIDILGFRVSLHEEQQRSLAQAFAFSPEAARSGEGLYLTATRLPLHSKQSAQLLADYSLDTAELNEPLTFSELARLSTDDQGQSIAQPMLGVLKADVDHLGMLFGYGLGEGVSFGRYAGAARYLDTFFKGFLMDRLEKQYPFIYTVFAGGDDLFLVGPWYDMARLAAQINTWFRQAAAGNPCVTLSAGLVFSKPTTPIARLTEAAEESEKLAKNSGRNRIAFGSVSLSWQAYSEAIDLQRVIFAAAGGGEATTSQKSSLIYRLLQYSRQAIESDTPSEGAQGPTLKWRSQMSYDLARNLSPKEFPQLHEALSQVLTSRDARRLYVAASLTLYRLRGFKS</sequence>
<keyword evidence="7" id="KW-0255">Endonuclease</keyword>
<dbReference type="Pfam" id="PF01966">
    <property type="entry name" value="HD"/>
    <property type="match status" value="1"/>
</dbReference>
<evidence type="ECO:0000256" key="6">
    <source>
        <dbReference type="ARBA" id="ARBA00022741"/>
    </source>
</evidence>
<dbReference type="InterPro" id="IPR052117">
    <property type="entry name" value="Cas10/Csm1_subtype-III-A"/>
</dbReference>
<dbReference type="InterPro" id="IPR000160">
    <property type="entry name" value="GGDEF_dom"/>
</dbReference>
<gene>
    <name evidence="14" type="ORF">Pla111_33460</name>
</gene>